<dbReference type="PROSITE" id="PS00108">
    <property type="entry name" value="PROTEIN_KINASE_ST"/>
    <property type="match status" value="1"/>
</dbReference>
<evidence type="ECO:0000313" key="3">
    <source>
        <dbReference type="Proteomes" id="UP000326939"/>
    </source>
</evidence>
<name>A0A5N5N0L8_9ROSI</name>
<evidence type="ECO:0000313" key="2">
    <source>
        <dbReference type="EMBL" id="KAB5560827.1"/>
    </source>
</evidence>
<comment type="caution">
    <text evidence="2">The sequence shown here is derived from an EMBL/GenBank/DDBJ whole genome shotgun (WGS) entry which is preliminary data.</text>
</comment>
<evidence type="ECO:0000259" key="1">
    <source>
        <dbReference type="PROSITE" id="PS50011"/>
    </source>
</evidence>
<reference evidence="3" key="1">
    <citation type="journal article" date="2019" name="Gigascience">
        <title>De novo genome assembly of the endangered Acer yangbiense, a plant species with extremely small populations endemic to Yunnan Province, China.</title>
        <authorList>
            <person name="Yang J."/>
            <person name="Wariss H.M."/>
            <person name="Tao L."/>
            <person name="Zhang R."/>
            <person name="Yun Q."/>
            <person name="Hollingsworth P."/>
            <person name="Dao Z."/>
            <person name="Luo G."/>
            <person name="Guo H."/>
            <person name="Ma Y."/>
            <person name="Sun W."/>
        </authorList>
    </citation>
    <scope>NUCLEOTIDE SEQUENCE [LARGE SCALE GENOMIC DNA]</scope>
    <source>
        <strain evidence="3">cv. br00</strain>
    </source>
</reference>
<dbReference type="PROSITE" id="PS50011">
    <property type="entry name" value="PROTEIN_KINASE_DOM"/>
    <property type="match status" value="1"/>
</dbReference>
<dbReference type="InterPro" id="IPR045272">
    <property type="entry name" value="ANXUR1/2-like"/>
</dbReference>
<dbReference type="AlphaFoldDB" id="A0A5N5N0L8"/>
<organism evidence="2 3">
    <name type="scientific">Salix brachista</name>
    <dbReference type="NCBI Taxonomy" id="2182728"/>
    <lineage>
        <taxon>Eukaryota</taxon>
        <taxon>Viridiplantae</taxon>
        <taxon>Streptophyta</taxon>
        <taxon>Embryophyta</taxon>
        <taxon>Tracheophyta</taxon>
        <taxon>Spermatophyta</taxon>
        <taxon>Magnoliopsida</taxon>
        <taxon>eudicotyledons</taxon>
        <taxon>Gunneridae</taxon>
        <taxon>Pentapetalae</taxon>
        <taxon>rosids</taxon>
        <taxon>fabids</taxon>
        <taxon>Malpighiales</taxon>
        <taxon>Salicaceae</taxon>
        <taxon>Saliceae</taxon>
        <taxon>Salix</taxon>
    </lineage>
</organism>
<dbReference type="InterPro" id="IPR008271">
    <property type="entry name" value="Ser/Thr_kinase_AS"/>
</dbReference>
<protein>
    <recommendedName>
        <fullName evidence="1">Protein kinase domain-containing protein</fullName>
    </recommendedName>
</protein>
<dbReference type="GO" id="GO:0009506">
    <property type="term" value="C:plasmodesma"/>
    <property type="evidence" value="ECO:0007669"/>
    <property type="project" value="TreeGrafter"/>
</dbReference>
<dbReference type="PANTHER" id="PTHR27003:SF69">
    <property type="entry name" value="PROTEIN KINASE DOMAIN-CONTAINING PROTEIN"/>
    <property type="match status" value="1"/>
</dbReference>
<gene>
    <name evidence="2" type="ORF">DKX38_005784</name>
</gene>
<dbReference type="InterPro" id="IPR011009">
    <property type="entry name" value="Kinase-like_dom_sf"/>
</dbReference>
<dbReference type="SUPFAM" id="SSF56112">
    <property type="entry name" value="Protein kinase-like (PK-like)"/>
    <property type="match status" value="1"/>
</dbReference>
<dbReference type="GO" id="GO:0004714">
    <property type="term" value="F:transmembrane receptor protein tyrosine kinase activity"/>
    <property type="evidence" value="ECO:0007669"/>
    <property type="project" value="InterPro"/>
</dbReference>
<dbReference type="GO" id="GO:0005524">
    <property type="term" value="F:ATP binding"/>
    <property type="evidence" value="ECO:0007669"/>
    <property type="project" value="InterPro"/>
</dbReference>
<proteinExistence type="predicted"/>
<keyword evidence="3" id="KW-1185">Reference proteome</keyword>
<dbReference type="Pfam" id="PF00069">
    <property type="entry name" value="Pkinase"/>
    <property type="match status" value="1"/>
</dbReference>
<dbReference type="InterPro" id="IPR000719">
    <property type="entry name" value="Prot_kinase_dom"/>
</dbReference>
<sequence length="196" mass="21993">MGLCGAAQKCGRMVRCPGVESKTTVSFISEQSLITMEHCHCRKMVMENNERLEICIGAAKGIRYLHTGFTRAIIHRDVKSANILLDENFMAKVADFGLSKTGPEMDRFGYLDPEYLIRQQLTEKSDVYSFGVVMFEVVCGRPVIDPSVSRERVSSVDRALKSIRGGKLEEIVDPRLEGQIKPDSLKKFVEIAEKCN</sequence>
<dbReference type="GO" id="GO:0005886">
    <property type="term" value="C:plasma membrane"/>
    <property type="evidence" value="ECO:0007669"/>
    <property type="project" value="TreeGrafter"/>
</dbReference>
<dbReference type="Proteomes" id="UP000326939">
    <property type="component" value="Chromosome 4"/>
</dbReference>
<dbReference type="Gene3D" id="1.10.510.10">
    <property type="entry name" value="Transferase(Phosphotransferase) domain 1"/>
    <property type="match status" value="1"/>
</dbReference>
<dbReference type="EMBL" id="VDCV01000004">
    <property type="protein sequence ID" value="KAB5560827.1"/>
    <property type="molecule type" value="Genomic_DNA"/>
</dbReference>
<dbReference type="PANTHER" id="PTHR27003">
    <property type="entry name" value="OS07G0166700 PROTEIN"/>
    <property type="match status" value="1"/>
</dbReference>
<feature type="domain" description="Protein kinase" evidence="1">
    <location>
        <begin position="1"/>
        <end position="196"/>
    </location>
</feature>
<accession>A0A5N5N0L8</accession>
<dbReference type="SMART" id="SM00220">
    <property type="entry name" value="S_TKc"/>
    <property type="match status" value="1"/>
</dbReference>